<dbReference type="SUPFAM" id="SSF53756">
    <property type="entry name" value="UDP-Glycosyltransferase/glycogen phosphorylase"/>
    <property type="match status" value="1"/>
</dbReference>
<gene>
    <name evidence="3" type="ordered locus">Clim_0286</name>
</gene>
<proteinExistence type="predicted"/>
<dbReference type="PANTHER" id="PTHR46401">
    <property type="entry name" value="GLYCOSYLTRANSFERASE WBBK-RELATED"/>
    <property type="match status" value="1"/>
</dbReference>
<dbReference type="PANTHER" id="PTHR46401:SF2">
    <property type="entry name" value="GLYCOSYLTRANSFERASE WBBK-RELATED"/>
    <property type="match status" value="1"/>
</dbReference>
<dbReference type="EMBL" id="CP001097">
    <property type="protein sequence ID" value="ACD89380.1"/>
    <property type="molecule type" value="Genomic_DNA"/>
</dbReference>
<dbReference type="Pfam" id="PF00534">
    <property type="entry name" value="Glycos_transf_1"/>
    <property type="match status" value="1"/>
</dbReference>
<dbReference type="HOGENOM" id="CLU_009583_27_6_10"/>
<reference evidence="3 4" key="1">
    <citation type="submission" date="2008-05" db="EMBL/GenBank/DDBJ databases">
        <title>Complete sequence of Chlorobium limicola DSM 245.</title>
        <authorList>
            <consortium name="US DOE Joint Genome Institute"/>
            <person name="Lucas S."/>
            <person name="Copeland A."/>
            <person name="Lapidus A."/>
            <person name="Glavina del Rio T."/>
            <person name="Dalin E."/>
            <person name="Tice H."/>
            <person name="Bruce D."/>
            <person name="Goodwin L."/>
            <person name="Pitluck S."/>
            <person name="Schmutz J."/>
            <person name="Larimer F."/>
            <person name="Land M."/>
            <person name="Hauser L."/>
            <person name="Kyrpides N."/>
            <person name="Ovchinnikova G."/>
            <person name="Zhao F."/>
            <person name="Li T."/>
            <person name="Liu Z."/>
            <person name="Overmann J."/>
            <person name="Bryant D.A."/>
            <person name="Richardson P."/>
        </authorList>
    </citation>
    <scope>NUCLEOTIDE SEQUENCE [LARGE SCALE GENOMIC DNA]</scope>
    <source>
        <strain evidence="4">DSM 245 / NBRC 103803 / 6330</strain>
    </source>
</reference>
<dbReference type="CDD" id="cd03809">
    <property type="entry name" value="GT4_MtfB-like"/>
    <property type="match status" value="1"/>
</dbReference>
<evidence type="ECO:0000256" key="1">
    <source>
        <dbReference type="ARBA" id="ARBA00022679"/>
    </source>
</evidence>
<dbReference type="KEGG" id="cli:Clim_0286"/>
<dbReference type="GO" id="GO:0009103">
    <property type="term" value="P:lipopolysaccharide biosynthetic process"/>
    <property type="evidence" value="ECO:0007669"/>
    <property type="project" value="TreeGrafter"/>
</dbReference>
<accession>B3EF97</accession>
<dbReference type="AlphaFoldDB" id="B3EF97"/>
<organism evidence="3 4">
    <name type="scientific">Chlorobium limicola (strain DSM 245 / NBRC 103803 / 6330)</name>
    <dbReference type="NCBI Taxonomy" id="290315"/>
    <lineage>
        <taxon>Bacteria</taxon>
        <taxon>Pseudomonadati</taxon>
        <taxon>Chlorobiota</taxon>
        <taxon>Chlorobiia</taxon>
        <taxon>Chlorobiales</taxon>
        <taxon>Chlorobiaceae</taxon>
        <taxon>Chlorobium/Pelodictyon group</taxon>
        <taxon>Chlorobium</taxon>
    </lineage>
</organism>
<evidence type="ECO:0000313" key="3">
    <source>
        <dbReference type="EMBL" id="ACD89380.1"/>
    </source>
</evidence>
<feature type="domain" description="Glycosyl transferase family 1" evidence="2">
    <location>
        <begin position="199"/>
        <end position="355"/>
    </location>
</feature>
<dbReference type="OrthoDB" id="9801609at2"/>
<dbReference type="eggNOG" id="COG0438">
    <property type="taxonomic scope" value="Bacteria"/>
</dbReference>
<dbReference type="GO" id="GO:0016757">
    <property type="term" value="F:glycosyltransferase activity"/>
    <property type="evidence" value="ECO:0007669"/>
    <property type="project" value="InterPro"/>
</dbReference>
<dbReference type="FunFam" id="3.40.50.2000:FF:000119">
    <property type="entry name" value="Glycosyl transferase group 1"/>
    <property type="match status" value="1"/>
</dbReference>
<dbReference type="Gene3D" id="3.40.50.2000">
    <property type="entry name" value="Glycogen Phosphorylase B"/>
    <property type="match status" value="2"/>
</dbReference>
<evidence type="ECO:0000313" key="4">
    <source>
        <dbReference type="Proteomes" id="UP000008841"/>
    </source>
</evidence>
<dbReference type="Proteomes" id="UP000008841">
    <property type="component" value="Chromosome"/>
</dbReference>
<evidence type="ECO:0000259" key="2">
    <source>
        <dbReference type="Pfam" id="PF00534"/>
    </source>
</evidence>
<dbReference type="InterPro" id="IPR001296">
    <property type="entry name" value="Glyco_trans_1"/>
</dbReference>
<keyword evidence="1 3" id="KW-0808">Transferase</keyword>
<protein>
    <submittedName>
        <fullName evidence="3">Glycosyl transferase group 1</fullName>
    </submittedName>
</protein>
<dbReference type="STRING" id="290315.Clim_0286"/>
<dbReference type="CAZy" id="GT4">
    <property type="family name" value="Glycosyltransferase Family 4"/>
</dbReference>
<dbReference type="RefSeq" id="WP_012465261.1">
    <property type="nucleotide sequence ID" value="NC_010803.1"/>
</dbReference>
<sequence length="384" mass="43376">MDITLDVLKTDVMNGNQVYTIELTRALLRYFPEHQYNALLYLNKKQQAQKTFGSNQKLRYLNILPHNNLVGKSLKPLVSRVVNLAIHSVARHSDIYHCTNPNRFPLGISNGIVTLHDLIALRSEAWVSAGSQEFYRKNIFRILKEAKIVLTVSEFTRQDAIRHFPACEEKLIVTPLAAAPIFRKTVVNRSFLAGYGIPDTKKPYLLYVGELQPRKNIGSLLCAFDVLPPRLRNELQVIIVGSAKSPENREHFRAAVQAMKHRDQVFHLVNVPVEDLVLLYSAAHAFVYLSFYEGFGLPVLEAMSCGCPVLTADNSSLKEIAGNAAITVDPSDTDAVRDCLIRLLTENTLQENLKKLGMIRSAEYKWEETARKTVEGYRLAIERT</sequence>
<name>B3EF97_CHLL2</name>